<dbReference type="EMBL" id="PP926241">
    <property type="protein sequence ID" value="XBY85566.1"/>
    <property type="molecule type" value="Genomic_RNA"/>
</dbReference>
<dbReference type="InterPro" id="IPR046747">
    <property type="entry name" value="Mycovirus_RNAse"/>
</dbReference>
<feature type="region of interest" description="Disordered" evidence="9">
    <location>
        <begin position="50"/>
        <end position="74"/>
    </location>
</feature>
<dbReference type="SUPFAM" id="SSF52540">
    <property type="entry name" value="P-loop containing nucleoside triphosphate hydrolases"/>
    <property type="match status" value="1"/>
</dbReference>
<dbReference type="Gene3D" id="3.30.70.270">
    <property type="match status" value="1"/>
</dbReference>
<evidence type="ECO:0000256" key="2">
    <source>
        <dbReference type="ARBA" id="ARBA00022679"/>
    </source>
</evidence>
<dbReference type="InterPro" id="IPR014001">
    <property type="entry name" value="Helicase_ATP-bd"/>
</dbReference>
<dbReference type="PROSITE" id="PS51192">
    <property type="entry name" value="HELICASE_ATP_BIND_1"/>
    <property type="match status" value="1"/>
</dbReference>
<dbReference type="GO" id="GO:0005524">
    <property type="term" value="F:ATP binding"/>
    <property type="evidence" value="ECO:0007669"/>
    <property type="project" value="UniProtKB-KW"/>
</dbReference>
<keyword evidence="4" id="KW-0547">Nucleotide-binding</keyword>
<evidence type="ECO:0000256" key="8">
    <source>
        <dbReference type="ARBA" id="ARBA00022953"/>
    </source>
</evidence>
<dbReference type="InterPro" id="IPR027417">
    <property type="entry name" value="P-loop_NTPase"/>
</dbReference>
<evidence type="ECO:0000256" key="4">
    <source>
        <dbReference type="ARBA" id="ARBA00022741"/>
    </source>
</evidence>
<dbReference type="GO" id="GO:0004386">
    <property type="term" value="F:helicase activity"/>
    <property type="evidence" value="ECO:0007669"/>
    <property type="project" value="UniProtKB-KW"/>
</dbReference>
<keyword evidence="2" id="KW-0808">Transferase</keyword>
<evidence type="ECO:0000256" key="5">
    <source>
        <dbReference type="ARBA" id="ARBA00022801"/>
    </source>
</evidence>
<organism evidence="12">
    <name type="scientific">Exserohilum turcicum hypovirus 1</name>
    <dbReference type="NCBI Taxonomy" id="3229025"/>
    <lineage>
        <taxon>Viruses</taxon>
        <taxon>Riboviria</taxon>
        <taxon>Orthornavirae</taxon>
        <taxon>Pisuviricota</taxon>
        <taxon>Duplopiviricetes</taxon>
        <taxon>Durnavirales</taxon>
        <taxon>Hypoviridae</taxon>
        <taxon>Hypovirus</taxon>
    </lineage>
</organism>
<keyword evidence="1" id="KW-0696">RNA-directed RNA polymerase</keyword>
<dbReference type="GO" id="GO:0003723">
    <property type="term" value="F:RNA binding"/>
    <property type="evidence" value="ECO:0007669"/>
    <property type="project" value="InterPro"/>
</dbReference>
<protein>
    <submittedName>
        <fullName evidence="12">Polyprotein</fullName>
    </submittedName>
</protein>
<evidence type="ECO:0000256" key="6">
    <source>
        <dbReference type="ARBA" id="ARBA00022806"/>
    </source>
</evidence>
<dbReference type="InterPro" id="IPR001205">
    <property type="entry name" value="RNA-dir_pol_C"/>
</dbReference>
<evidence type="ECO:0000256" key="3">
    <source>
        <dbReference type="ARBA" id="ARBA00022695"/>
    </source>
</evidence>
<feature type="domain" description="PPPDE" evidence="11">
    <location>
        <begin position="1427"/>
        <end position="1553"/>
    </location>
</feature>
<feature type="domain" description="Helicase ATP-binding" evidence="10">
    <location>
        <begin position="2571"/>
        <end position="2689"/>
    </location>
</feature>
<evidence type="ECO:0000256" key="1">
    <source>
        <dbReference type="ARBA" id="ARBA00022484"/>
    </source>
</evidence>
<keyword evidence="6" id="KW-0347">Helicase</keyword>
<evidence type="ECO:0000259" key="10">
    <source>
        <dbReference type="PROSITE" id="PS51192"/>
    </source>
</evidence>
<evidence type="ECO:0000313" key="12">
    <source>
        <dbReference type="EMBL" id="XBY85566.1"/>
    </source>
</evidence>
<evidence type="ECO:0000256" key="7">
    <source>
        <dbReference type="ARBA" id="ARBA00022840"/>
    </source>
</evidence>
<dbReference type="SUPFAM" id="SSF56672">
    <property type="entry name" value="DNA/RNA polymerases"/>
    <property type="match status" value="1"/>
</dbReference>
<dbReference type="GO" id="GO:0003968">
    <property type="term" value="F:RNA-directed RNA polymerase activity"/>
    <property type="evidence" value="ECO:0007669"/>
    <property type="project" value="UniProtKB-KW"/>
</dbReference>
<keyword evidence="7" id="KW-0067">ATP-binding</keyword>
<dbReference type="InterPro" id="IPR008580">
    <property type="entry name" value="PPPDE_dom"/>
</dbReference>
<dbReference type="InterPro" id="IPR043502">
    <property type="entry name" value="DNA/RNA_pol_sf"/>
</dbReference>
<name>A0AAU7YAK3_9VIRU</name>
<dbReference type="GO" id="GO:0006351">
    <property type="term" value="P:DNA-templated transcription"/>
    <property type="evidence" value="ECO:0007669"/>
    <property type="project" value="InterPro"/>
</dbReference>
<accession>A0AAU7YAK3</accession>
<dbReference type="PANTHER" id="PTHR18934:SF99">
    <property type="entry name" value="ATP-DEPENDENT RNA HELICASE DHX37-RELATED"/>
    <property type="match status" value="1"/>
</dbReference>
<keyword evidence="8" id="KW-0693">Viral RNA replication</keyword>
<proteinExistence type="predicted"/>
<dbReference type="GO" id="GO:0008233">
    <property type="term" value="F:peptidase activity"/>
    <property type="evidence" value="ECO:0007669"/>
    <property type="project" value="InterPro"/>
</dbReference>
<dbReference type="PROSITE" id="PS51858">
    <property type="entry name" value="PPPDE"/>
    <property type="match status" value="1"/>
</dbReference>
<evidence type="ECO:0000259" key="11">
    <source>
        <dbReference type="PROSITE" id="PS51858"/>
    </source>
</evidence>
<sequence>MMVGSIRLNPLRIVGAGPTVFSNTKKMLVFYFQPTVKSQEPQIMQVNTKFGSPYPSARRSGLERGSGNPHHDPSMVAALEYREATRARVERNRARKGKKRQAKAFKNANVGTKKVARPQRERHFGAILRGTFFERGGELPQWTPALCLEAPVQVKEEPTRFTHARLGSNVVYCIKPTRKDRSKPEKQLPVFSEDSIFSVAKPLVRQEGYCYLSAFKSRYHRKVGLRLGPNPDALTLIKFMCQDVYLTRDGISWSVANGHASCAPHGKGKLLDFLRELTPSTIVGNPLDNTMGSVSEGNTHTSASADVSTDTIAGVKTVLERTRYFGQSRLAPNKGQFGDFSEKAWLGDALFTLSLRKSCLLKKGVVDQAWVSGKASAAYQKTYMLNEGYVAPPEWSNHMWGQAFEYLYATDSDFYHRFNAMHGLFCAALPIERCWLSCLRTSTLCDIPDLQWLPWASVQELAQTYGFGVAAVSVVKTNNMLHIVPGHIAPSVLLETWREGGFLFGGSSFLPGGFEYIPENKLCDDCTGGNTDCASCLQICLTEVQTPRPSKARRSSTPLFPRYGFGNDGPARFDRAKLGKSKDSLCVDTKFQVNHRRVKSTPVLGCSRRFARYLELSDLEPKPMSYWLELGRKLEEEKGGPPAIPAEEDPLRTPLFGDNADNTCWFEAQLWAGRWSHEQAGTLDKYEAGLAYWRNSGVMEHMRRMKSATEIIEQLDPETMPYMWGFSRSESGAFHFDESLPRIKTSYFIETFGSDDWFGLTTAVVLGTIGDVEPTLDVVAANHFAAETSSVPAGEWEAEFNLEVTGAGWCASDFLTVCPTFARALDDKYGAQKGRLQVSGYLWNEICSVWSGDKIVLVDKPSGGCAPGAYPEDVGSNIFLVPDRPEGPHERIFPPDFTLVTHPDHLAKLEMSHPEVMAVIETRPIDIGSHEFIKLGQDILEGGFGALSDIKAMQRHLIDALKVTLPVVEQSDLVYLVSGTTFHYFIGSLFPDKQVFEVCPVPRENNGVCPEFYLGHYSEMFSADPSFGHAVGRWHNQWCMAPACLEELEWSGEFSYREPPKFHSIMPWAREKWNIESPNIGFKPYDDFVIKRVYDVGEEVNAYFSLGSCETITKETQVIVGWLRSLPVHWHVDPRWLHLFAGTNASDSGYFNHATGLSHYDWVVHHGGSGVTNTCLAVGVPHTILPQIGDQFVWAKALKDTLVPTMISMEEVRSYLVDPALSTSRPSCGLSMGGTGVRSSRRYLQVDSRMLARAPNYRVGRALLDRITDWEDIPNIEAYWSYTNSWPPHYRPKSNYEEIIEEVSAMYSNVIMRGIMEDVCTALGNVLSVSSPSSIARRIIGVNVLTPVGRGVMRNKWHVMVDALRHYGDFARDLGLEVIPPLIREYFTVLPHVECTSVVHYKGLIHTPIRSNIEACRWMDTMRANGSKLLVHFFALKLPALGPSFGVFHAVVEYNGKFYELQQLAGERTWINETKWQPEPTPDRPLVKTVVVSSEVVGALDMRRIHREFSNNDYKVLGDNCLMFANFMVFQLTGKVIPWRHFGAFGQDINLEIGTNLRKWAVSYVWTDQQEVRCSIDTMRFTLLQLWGKAQPLAKAPHWQGPQPLVKDYGLQAIRTVERVIQEYDRMEPTDTPWSESDLLSLADFGYKRFGLSSHIVSQALLAFRMKNIPQRRRTINLYTALCSTLRKFSTSRLARDVVDVIDATARIQNPLRVGKKPAWAPLVNVSVPRHWFREGEKLVAPAHDPENLKIQMNKVVKLDLPQIAKRYEKYFEGVTFPKMGFKYVAPGEYEIGVKVPMRKNLPKMDDLTLALVKDLQEMHPFEMGIFSLRFGTEKMAEKVTDRYFVGTFEAGQLIPEDKQTELAEAIFRNERALYENAQLVNPEEVYRKWHKNYSAGFPFRFNEKGNAKRQALVDACGGKDKFLECVRKYIESPECFPTVSHAFVKDEVLPSSYVEREKIRTIIAQDPLNYFAECAIGFDHAKRQDPTSFSAVGVSPAHGELAALAEKHLAYKHHFAMDVTALDSTAAVDAIDTIKKLRYLGFQTHPQAKEIKTLIDGTYDNLMTSWIIDIHTGRARLKKQGLTTGHALTTPSNTEYMKVMMLYAWGEITGRPYDEFYEAVKFSSFSDDNFWSTSLPKSVFSAKLISDFWLKRGVTVRVEGESDNLADLSFLAKRFSFDPVHLEEVRKYAHRDAKVAIVHDVERLLQKFSDFKSKNTLGYRWEKLVALQSNCAHHKDIYDKVSEYLDALEKTMTRRQFMRKFMRQHPRKTYEEVMTMMYSPKNNKSGLIVSSVDTPLTHSLINWWDKIRVDIMTFDSTVNSYGRVLQTLTGLLEVGGLNVEDPGVYLRATGELPKDKNFTLEHHIWLLNGCPGTFEQFRSLVQKTPFSAFCRAEEFWSIRERFDVSEECANGLRAKLFLLQAIYTVIAWLEKSLNSVPVIGPMYRVFCSAKGLSEQAYSRLNAMYYAMFGDSSLVLSSMMPKDRYFTLKVVAFKIWSHVTGTDLYDFAGDLDQFRGVADAAAKLSQDIQSLVFDLDISTLVPRPDNPENGNVGHENGWTALDHSHSVNECKDLLLEGMEPLVTGPTGCGKSTDFIVSLHKVYNTVLVSCPRRVLVKDNPVAQKRLYAGSKDKLVPGLINFGTAGYFRMILGELPDDTILVLDEFHELDEDTLWLKERFKGKVICVSATPKFQNSGRFTPVVLTKSRNSGHTVEVEITNTKGDIYAVWDKLNQDERPGDKTLCILPTVRMVHELTRHAVKLANTKRVCELYRGHDEVTDADWYFATSIVDAGLTIPHLTRVIDTGWSSGWSSGSFKRRPSSHNTMDQRKGRTGRMCDGRYHRLISKFCDEPWDFSTPFMFNNWEVVKEWAPHLKRPIDNRKACLGSLPVGYEELFGARNWSAIIYLVFFYENRGDVDRTRAAYQNARKWPEHPDVQYIVGPHANEVFHDLHVVESRLRSFRIPGQIGNVWTWDGSDTRLENFSQPVPKHLQDRD</sequence>
<reference evidence="12" key="1">
    <citation type="submission" date="2024-05" db="EMBL/GenBank/DDBJ databases">
        <title>Viral Diversity and Horizontal Gene Transfer Among Viruses in Setosphaeria turcica Population from Northern Corn Leaf Blight of Maize.</title>
        <authorList>
            <person name="Jia J."/>
            <person name="Mu F."/>
        </authorList>
    </citation>
    <scope>NUCLEOTIDE SEQUENCE</scope>
    <source>
        <strain evidence="12">ZZ3</strain>
    </source>
</reference>
<dbReference type="Pfam" id="PF20614">
    <property type="entry name" value="Mycovirus_RNAse"/>
    <property type="match status" value="1"/>
</dbReference>
<dbReference type="SUPFAM" id="SSF53756">
    <property type="entry name" value="UDP-Glycosyltransferase/glycogen phosphorylase"/>
    <property type="match status" value="1"/>
</dbReference>
<keyword evidence="3" id="KW-0548">Nucleotidyltransferase</keyword>
<dbReference type="Gene3D" id="3.40.50.2000">
    <property type="entry name" value="Glycogen Phosphorylase B"/>
    <property type="match status" value="1"/>
</dbReference>
<dbReference type="PANTHER" id="PTHR18934">
    <property type="entry name" value="ATP-DEPENDENT RNA HELICASE"/>
    <property type="match status" value="1"/>
</dbReference>
<dbReference type="Pfam" id="PF00680">
    <property type="entry name" value="RdRP_1"/>
    <property type="match status" value="1"/>
</dbReference>
<evidence type="ECO:0000256" key="9">
    <source>
        <dbReference type="SAM" id="MobiDB-lite"/>
    </source>
</evidence>
<dbReference type="Gene3D" id="3.40.50.300">
    <property type="entry name" value="P-loop containing nucleotide triphosphate hydrolases"/>
    <property type="match status" value="2"/>
</dbReference>
<dbReference type="InterPro" id="IPR043128">
    <property type="entry name" value="Rev_trsase/Diguanyl_cyclase"/>
</dbReference>
<keyword evidence="5" id="KW-0378">Hydrolase</keyword>